<name>A0ABS8YP14_9BACL</name>
<sequence length="31" mass="3669">MNQFLSPHHNKLQDEWGGDLNGRMKFLIKTL</sequence>
<dbReference type="EMBL" id="JAJNBZ010000045">
    <property type="protein sequence ID" value="MCE5173282.1"/>
    <property type="molecule type" value="Genomic_DNA"/>
</dbReference>
<reference evidence="1 2" key="1">
    <citation type="submission" date="2021-11" db="EMBL/GenBank/DDBJ databases">
        <title>Draft genome sequence of Paenibacillus profundus YoMME, a new Gram-positive bacteria with exoelectrogenic properties.</title>
        <authorList>
            <person name="Hubenova Y."/>
            <person name="Hubenova E."/>
            <person name="Manasiev Y."/>
            <person name="Peykov S."/>
            <person name="Mitov M."/>
        </authorList>
    </citation>
    <scope>NUCLEOTIDE SEQUENCE [LARGE SCALE GENOMIC DNA]</scope>
    <source>
        <strain evidence="1 2">YoMME</strain>
    </source>
</reference>
<evidence type="ECO:0000313" key="1">
    <source>
        <dbReference type="EMBL" id="MCE5173282.1"/>
    </source>
</evidence>
<proteinExistence type="predicted"/>
<protein>
    <submittedName>
        <fullName evidence="1">Uncharacterized protein</fullName>
    </submittedName>
</protein>
<dbReference type="Gene3D" id="3.20.20.70">
    <property type="entry name" value="Aldolase class I"/>
    <property type="match status" value="1"/>
</dbReference>
<accession>A0ABS8YP14</accession>
<gene>
    <name evidence="1" type="ORF">LQV63_28925</name>
</gene>
<organism evidence="1 2">
    <name type="scientific">Paenibacillus profundus</name>
    <dbReference type="NCBI Taxonomy" id="1173085"/>
    <lineage>
        <taxon>Bacteria</taxon>
        <taxon>Bacillati</taxon>
        <taxon>Bacillota</taxon>
        <taxon>Bacilli</taxon>
        <taxon>Bacillales</taxon>
        <taxon>Paenibacillaceae</taxon>
        <taxon>Paenibacillus</taxon>
    </lineage>
</organism>
<dbReference type="Proteomes" id="UP001199916">
    <property type="component" value="Unassembled WGS sequence"/>
</dbReference>
<dbReference type="InterPro" id="IPR013785">
    <property type="entry name" value="Aldolase_TIM"/>
</dbReference>
<evidence type="ECO:0000313" key="2">
    <source>
        <dbReference type="Proteomes" id="UP001199916"/>
    </source>
</evidence>
<comment type="caution">
    <text evidence="1">The sequence shown here is derived from an EMBL/GenBank/DDBJ whole genome shotgun (WGS) entry which is preliminary data.</text>
</comment>
<keyword evidence="2" id="KW-1185">Reference proteome</keyword>
<dbReference type="SUPFAM" id="SSF51395">
    <property type="entry name" value="FMN-linked oxidoreductases"/>
    <property type="match status" value="1"/>
</dbReference>